<dbReference type="Proteomes" id="UP000076842">
    <property type="component" value="Unassembled WGS sequence"/>
</dbReference>
<reference evidence="2 3" key="1">
    <citation type="journal article" date="2016" name="Mol. Biol. Evol.">
        <title>Comparative Genomics of Early-Diverging Mushroom-Forming Fungi Provides Insights into the Origins of Lignocellulose Decay Capabilities.</title>
        <authorList>
            <person name="Nagy L.G."/>
            <person name="Riley R."/>
            <person name="Tritt A."/>
            <person name="Adam C."/>
            <person name="Daum C."/>
            <person name="Floudas D."/>
            <person name="Sun H."/>
            <person name="Yadav J.S."/>
            <person name="Pangilinan J."/>
            <person name="Larsson K.H."/>
            <person name="Matsuura K."/>
            <person name="Barry K."/>
            <person name="Labutti K."/>
            <person name="Kuo R."/>
            <person name="Ohm R.A."/>
            <person name="Bhattacharya S.S."/>
            <person name="Shirouzu T."/>
            <person name="Yoshinaga Y."/>
            <person name="Martin F.M."/>
            <person name="Grigoriev I.V."/>
            <person name="Hibbett D.S."/>
        </authorList>
    </citation>
    <scope>NUCLEOTIDE SEQUENCE [LARGE SCALE GENOMIC DNA]</scope>
    <source>
        <strain evidence="2 3">HHB12733</strain>
    </source>
</reference>
<dbReference type="Gene3D" id="3.40.630.30">
    <property type="match status" value="1"/>
</dbReference>
<organism evidence="2 3">
    <name type="scientific">Calocera cornea HHB12733</name>
    <dbReference type="NCBI Taxonomy" id="1353952"/>
    <lineage>
        <taxon>Eukaryota</taxon>
        <taxon>Fungi</taxon>
        <taxon>Dikarya</taxon>
        <taxon>Basidiomycota</taxon>
        <taxon>Agaricomycotina</taxon>
        <taxon>Dacrymycetes</taxon>
        <taxon>Dacrymycetales</taxon>
        <taxon>Dacrymycetaceae</taxon>
        <taxon>Calocera</taxon>
    </lineage>
</organism>
<dbReference type="SUPFAM" id="SSF55729">
    <property type="entry name" value="Acyl-CoA N-acyltransferases (Nat)"/>
    <property type="match status" value="1"/>
</dbReference>
<dbReference type="EMBL" id="KV424081">
    <property type="protein sequence ID" value="KZT52007.1"/>
    <property type="molecule type" value="Genomic_DNA"/>
</dbReference>
<dbReference type="OrthoDB" id="630895at2759"/>
<dbReference type="PANTHER" id="PTHR43415">
    <property type="entry name" value="SPERMIDINE N(1)-ACETYLTRANSFERASE"/>
    <property type="match status" value="1"/>
</dbReference>
<dbReference type="InParanoid" id="A0A165D3V0"/>
<proteinExistence type="predicted"/>
<accession>A0A165D3V0</accession>
<dbReference type="InterPro" id="IPR000182">
    <property type="entry name" value="GNAT_dom"/>
</dbReference>
<gene>
    <name evidence="2" type="ORF">CALCODRAFT_502789</name>
</gene>
<keyword evidence="2" id="KW-0012">Acyltransferase</keyword>
<evidence type="ECO:0000259" key="1">
    <source>
        <dbReference type="PROSITE" id="PS51186"/>
    </source>
</evidence>
<keyword evidence="2" id="KW-0808">Transferase</keyword>
<evidence type="ECO:0000313" key="3">
    <source>
        <dbReference type="Proteomes" id="UP000076842"/>
    </source>
</evidence>
<dbReference type="GO" id="GO:0016747">
    <property type="term" value="F:acyltransferase activity, transferring groups other than amino-acyl groups"/>
    <property type="evidence" value="ECO:0007669"/>
    <property type="project" value="InterPro"/>
</dbReference>
<dbReference type="PANTHER" id="PTHR43415:SF3">
    <property type="entry name" value="GNAT-FAMILY ACETYLTRANSFERASE"/>
    <property type="match status" value="1"/>
</dbReference>
<dbReference type="InterPro" id="IPR016181">
    <property type="entry name" value="Acyl_CoA_acyltransferase"/>
</dbReference>
<keyword evidence="3" id="KW-1185">Reference proteome</keyword>
<sequence length="211" mass="24462">MAFATTKHLKLRALRDSDHELFLTELNDQRVMRTAFPGYIVPQGDKGVKENSEKFFGSALLMVVVEVKREFAGLRKWDEEEERKEGEEKKPADWDRELFAGFSALHVQFPKNREATFGLSILAQWWGNGFATEVTDWVVQHAFEQLNLHRISLGYFASNAAAKRVYEKCGFIHEGLKRQTFWLDGGWVDEGIMGILDEDYWARKKQLTNKE</sequence>
<protein>
    <submittedName>
        <fullName evidence="2">Acyl-CoA N-acyltransferase</fullName>
    </submittedName>
</protein>
<feature type="domain" description="N-acetyltransferase" evidence="1">
    <location>
        <begin position="46"/>
        <end position="198"/>
    </location>
</feature>
<name>A0A165D3V0_9BASI</name>
<dbReference type="Pfam" id="PF13302">
    <property type="entry name" value="Acetyltransf_3"/>
    <property type="match status" value="1"/>
</dbReference>
<dbReference type="AlphaFoldDB" id="A0A165D3V0"/>
<dbReference type="PROSITE" id="PS51186">
    <property type="entry name" value="GNAT"/>
    <property type="match status" value="1"/>
</dbReference>
<evidence type="ECO:0000313" key="2">
    <source>
        <dbReference type="EMBL" id="KZT52007.1"/>
    </source>
</evidence>